<feature type="transmembrane region" description="Helical" evidence="7">
    <location>
        <begin position="116"/>
        <end position="138"/>
    </location>
</feature>
<dbReference type="RefSeq" id="WP_103685191.1">
    <property type="nucleotide sequence ID" value="NZ_PQGG01000031.1"/>
</dbReference>
<keyword evidence="4 7" id="KW-0812">Transmembrane</keyword>
<comment type="similarity">
    <text evidence="2">Belongs to the bacterial sugar transferase family.</text>
</comment>
<evidence type="ECO:0000256" key="7">
    <source>
        <dbReference type="SAM" id="Phobius"/>
    </source>
</evidence>
<dbReference type="InterPro" id="IPR017475">
    <property type="entry name" value="EPS_sugar_tfrase"/>
</dbReference>
<dbReference type="NCBIfam" id="TIGR03025">
    <property type="entry name" value="EPS_sugtrans"/>
    <property type="match status" value="1"/>
</dbReference>
<feature type="transmembrane region" description="Helical" evidence="7">
    <location>
        <begin position="294"/>
        <end position="315"/>
    </location>
</feature>
<dbReference type="SUPFAM" id="SSF51735">
    <property type="entry name" value="NAD(P)-binding Rossmann-fold domains"/>
    <property type="match status" value="1"/>
</dbReference>
<dbReference type="OrthoDB" id="9808602at2"/>
<keyword evidence="3" id="KW-0808">Transferase</keyword>
<evidence type="ECO:0000256" key="6">
    <source>
        <dbReference type="ARBA" id="ARBA00023136"/>
    </source>
</evidence>
<comment type="subcellular location">
    <subcellularLocation>
        <location evidence="1">Membrane</location>
        <topology evidence="1">Multi-pass membrane protein</topology>
    </subcellularLocation>
</comment>
<feature type="domain" description="Bacterial sugar transferase" evidence="8">
    <location>
        <begin position="289"/>
        <end position="471"/>
    </location>
</feature>
<comment type="caution">
    <text evidence="9">The sequence shown here is derived from an EMBL/GenBank/DDBJ whole genome shotgun (WGS) entry which is preliminary data.</text>
</comment>
<evidence type="ECO:0000256" key="1">
    <source>
        <dbReference type="ARBA" id="ARBA00004141"/>
    </source>
</evidence>
<accession>A0A2S4HE50</accession>
<evidence type="ECO:0000256" key="4">
    <source>
        <dbReference type="ARBA" id="ARBA00022692"/>
    </source>
</evidence>
<dbReference type="InterPro" id="IPR003362">
    <property type="entry name" value="Bact_transf"/>
</dbReference>
<dbReference type="GO" id="GO:0016020">
    <property type="term" value="C:membrane"/>
    <property type="evidence" value="ECO:0007669"/>
    <property type="project" value="UniProtKB-SubCell"/>
</dbReference>
<dbReference type="Proteomes" id="UP000237222">
    <property type="component" value="Unassembled WGS sequence"/>
</dbReference>
<dbReference type="PANTHER" id="PTHR30576">
    <property type="entry name" value="COLANIC BIOSYNTHESIS UDP-GLUCOSE LIPID CARRIER TRANSFERASE"/>
    <property type="match status" value="1"/>
</dbReference>
<feature type="transmembrane region" description="Helical" evidence="7">
    <location>
        <begin position="91"/>
        <end position="110"/>
    </location>
</feature>
<proteinExistence type="inferred from homology"/>
<keyword evidence="5 7" id="KW-1133">Transmembrane helix</keyword>
<dbReference type="AlphaFoldDB" id="A0A2S4HE50"/>
<evidence type="ECO:0000256" key="2">
    <source>
        <dbReference type="ARBA" id="ARBA00006464"/>
    </source>
</evidence>
<dbReference type="GO" id="GO:0009242">
    <property type="term" value="P:colanic acid biosynthetic process"/>
    <property type="evidence" value="ECO:0007669"/>
    <property type="project" value="TreeGrafter"/>
</dbReference>
<reference evidence="9" key="1">
    <citation type="submission" date="2018-01" db="EMBL/GenBank/DDBJ databases">
        <authorList>
            <person name="Yu X.-D."/>
        </authorList>
    </citation>
    <scope>NUCLEOTIDE SEQUENCE</scope>
    <source>
        <strain evidence="9">ZX-21</strain>
    </source>
</reference>
<evidence type="ECO:0000313" key="10">
    <source>
        <dbReference type="Proteomes" id="UP000237222"/>
    </source>
</evidence>
<protein>
    <submittedName>
        <fullName evidence="9">Undecaprenyl-phosphate glucose phosphotransferase</fullName>
    </submittedName>
</protein>
<sequence>MNTKQISASHSVQSGGFIRQHQSMLVGIHQLTDVLLIWGLLAVLVNVADASWEICYQAAAFVSSLCYHVCAHKTGLYFSWRGQSLLNEVKTVFLTWLVVMGALLSVVFVFELNESYGGGVMVAWSLAVPVAISFYRVSARIVLREMRRTGVNTRKVAIVGAKEPGLTLAQSILQSPWMGMNITGFYDNRVSIGSRPLKKEQLQVMGNIELLKEQARAGEFDDIYIALPMREEETIKELVDYLANSSCCVHIVPDVFTFKMLNARSREIGGLPVVSVYDTPFDSFDAVIKRTEDVVLSSIILCIIAIPMLFIAAAVKLTSKGPVIFKQRRYGINGEEIMVWKFRSMNACDNGDVVMQATKGDERITKVGAFIRKTSLDELPQFINVLQGKMSIVGPRPHAVAHNELYRDQISGYMQRHLVKPGITGWAQVNGWRGETDTLEKMQKRIEFDLFYIRNWSVWMDLKIVFKTIFKGFIGGDVY</sequence>
<dbReference type="InterPro" id="IPR036291">
    <property type="entry name" value="NAD(P)-bd_dom_sf"/>
</dbReference>
<feature type="transmembrane region" description="Helical" evidence="7">
    <location>
        <begin position="24"/>
        <end position="44"/>
    </location>
</feature>
<dbReference type="Pfam" id="PF02397">
    <property type="entry name" value="Bac_transf"/>
    <property type="match status" value="1"/>
</dbReference>
<feature type="transmembrane region" description="Helical" evidence="7">
    <location>
        <begin position="50"/>
        <end position="70"/>
    </location>
</feature>
<evidence type="ECO:0000313" key="9">
    <source>
        <dbReference type="EMBL" id="POP52209.1"/>
    </source>
</evidence>
<dbReference type="PANTHER" id="PTHR30576:SF21">
    <property type="entry name" value="UDP-GLUCOSE:UNDECAPRENYL-PHOSPHATE GLUCOSE-1-PHOSPHATE TRANSFERASE"/>
    <property type="match status" value="1"/>
</dbReference>
<dbReference type="EMBL" id="PQGG01000031">
    <property type="protein sequence ID" value="POP52209.1"/>
    <property type="molecule type" value="Genomic_DNA"/>
</dbReference>
<name>A0A2S4HE50_9GAMM</name>
<keyword evidence="6 7" id="KW-0472">Membrane</keyword>
<evidence type="ECO:0000259" key="8">
    <source>
        <dbReference type="Pfam" id="PF02397"/>
    </source>
</evidence>
<organism evidence="9 10">
    <name type="scientific">Zhongshania marina</name>
    <dbReference type="NCBI Taxonomy" id="2304603"/>
    <lineage>
        <taxon>Bacteria</taxon>
        <taxon>Pseudomonadati</taxon>
        <taxon>Pseudomonadota</taxon>
        <taxon>Gammaproteobacteria</taxon>
        <taxon>Cellvibrionales</taxon>
        <taxon>Spongiibacteraceae</taxon>
        <taxon>Zhongshania</taxon>
    </lineage>
</organism>
<dbReference type="NCBIfam" id="TIGR03023">
    <property type="entry name" value="WcaJ_sugtrans"/>
    <property type="match status" value="1"/>
</dbReference>
<evidence type="ECO:0000256" key="5">
    <source>
        <dbReference type="ARBA" id="ARBA00022989"/>
    </source>
</evidence>
<gene>
    <name evidence="9" type="ORF">C0068_14515</name>
</gene>
<dbReference type="GO" id="GO:0089702">
    <property type="term" value="F:undecaprenyl-phosphate glucose phosphotransferase activity"/>
    <property type="evidence" value="ECO:0007669"/>
    <property type="project" value="TreeGrafter"/>
</dbReference>
<evidence type="ECO:0000256" key="3">
    <source>
        <dbReference type="ARBA" id="ARBA00022679"/>
    </source>
</evidence>
<dbReference type="InterPro" id="IPR017473">
    <property type="entry name" value="Undecaprenyl-P_gluc_Ptfrase"/>
</dbReference>
<dbReference type="Pfam" id="PF13727">
    <property type="entry name" value="CoA_binding_3"/>
    <property type="match status" value="1"/>
</dbReference>
<dbReference type="Gene3D" id="3.40.50.720">
    <property type="entry name" value="NAD(P)-binding Rossmann-like Domain"/>
    <property type="match status" value="1"/>
</dbReference>